<organism evidence="2 3">
    <name type="scientific">Streptomyces microflavus</name>
    <name type="common">Streptomyces lipmanii</name>
    <dbReference type="NCBI Taxonomy" id="1919"/>
    <lineage>
        <taxon>Bacteria</taxon>
        <taxon>Bacillati</taxon>
        <taxon>Actinomycetota</taxon>
        <taxon>Actinomycetes</taxon>
        <taxon>Kitasatosporales</taxon>
        <taxon>Streptomycetaceae</taxon>
        <taxon>Streptomyces</taxon>
    </lineage>
</organism>
<accession>A0A7J0D1D1</accession>
<reference evidence="2 3" key="1">
    <citation type="submission" date="2020-05" db="EMBL/GenBank/DDBJ databases">
        <title>Whole genome shotgun sequence of Streptomyces microflavus NBRC 13062.</title>
        <authorList>
            <person name="Komaki H."/>
            <person name="Tamura T."/>
        </authorList>
    </citation>
    <scope>NUCLEOTIDE SEQUENCE [LARGE SCALE GENOMIC DNA]</scope>
    <source>
        <strain evidence="2 3">NBRC 13062</strain>
    </source>
</reference>
<dbReference type="Proteomes" id="UP000498740">
    <property type="component" value="Unassembled WGS sequence"/>
</dbReference>
<gene>
    <name evidence="2" type="ORF">Smic_71070</name>
</gene>
<dbReference type="EMBL" id="BLWD01000001">
    <property type="protein sequence ID" value="GFN08551.1"/>
    <property type="molecule type" value="Genomic_DNA"/>
</dbReference>
<protein>
    <submittedName>
        <fullName evidence="2">Uncharacterized protein</fullName>
    </submittedName>
</protein>
<proteinExistence type="predicted"/>
<evidence type="ECO:0000313" key="2">
    <source>
        <dbReference type="EMBL" id="GFN08551.1"/>
    </source>
</evidence>
<dbReference type="AlphaFoldDB" id="A0A7J0D1D1"/>
<comment type="caution">
    <text evidence="2">The sequence shown here is derived from an EMBL/GenBank/DDBJ whole genome shotgun (WGS) entry which is preliminary data.</text>
</comment>
<evidence type="ECO:0000256" key="1">
    <source>
        <dbReference type="SAM" id="MobiDB-lite"/>
    </source>
</evidence>
<name>A0A7J0D1D1_STRMI</name>
<feature type="region of interest" description="Disordered" evidence="1">
    <location>
        <begin position="42"/>
        <end position="72"/>
    </location>
</feature>
<evidence type="ECO:0000313" key="3">
    <source>
        <dbReference type="Proteomes" id="UP000498740"/>
    </source>
</evidence>
<sequence>MDWVELSTPMTTVRDDMGGLFRLAEWGSCSCGGWGSFGCTANKLRDPRPGEQASGGLATDQGVTPDGDRVHD</sequence>